<gene>
    <name evidence="2" type="ORF">FOZ62_030324</name>
</gene>
<dbReference type="Proteomes" id="UP000574390">
    <property type="component" value="Unassembled WGS sequence"/>
</dbReference>
<dbReference type="EMBL" id="JABANM010035714">
    <property type="protein sequence ID" value="KAF4696445.1"/>
    <property type="molecule type" value="Genomic_DNA"/>
</dbReference>
<feature type="compositionally biased region" description="Basic and acidic residues" evidence="1">
    <location>
        <begin position="1"/>
        <end position="17"/>
    </location>
</feature>
<organism evidence="2 3">
    <name type="scientific">Perkinsus olseni</name>
    <name type="common">Perkinsus atlanticus</name>
    <dbReference type="NCBI Taxonomy" id="32597"/>
    <lineage>
        <taxon>Eukaryota</taxon>
        <taxon>Sar</taxon>
        <taxon>Alveolata</taxon>
        <taxon>Perkinsozoa</taxon>
        <taxon>Perkinsea</taxon>
        <taxon>Perkinsida</taxon>
        <taxon>Perkinsidae</taxon>
        <taxon>Perkinsus</taxon>
    </lineage>
</organism>
<sequence>MNKRKEMMERLPRDGRSDGTGAVRDNAVSGREQLHNSAVEGEPPRKEVPIVRREAAPSVSSGSGWGATNGNTEAPNVVFETALDWRNAPDTKPDKPLEPVQSRRGGRDRWNHRWNGYHYGDASSRGRRGWSSRE</sequence>
<feature type="compositionally biased region" description="Basic and acidic residues" evidence="1">
    <location>
        <begin position="42"/>
        <end position="55"/>
    </location>
</feature>
<protein>
    <submittedName>
        <fullName evidence="2">Uncharacterized protein</fullName>
    </submittedName>
</protein>
<feature type="compositionally biased region" description="Polar residues" evidence="1">
    <location>
        <begin position="58"/>
        <end position="74"/>
    </location>
</feature>
<accession>A0A7J6PJW8</accession>
<evidence type="ECO:0000313" key="3">
    <source>
        <dbReference type="Proteomes" id="UP000574390"/>
    </source>
</evidence>
<evidence type="ECO:0000313" key="2">
    <source>
        <dbReference type="EMBL" id="KAF4696445.1"/>
    </source>
</evidence>
<evidence type="ECO:0000256" key="1">
    <source>
        <dbReference type="SAM" id="MobiDB-lite"/>
    </source>
</evidence>
<dbReference type="AlphaFoldDB" id="A0A7J6PJW8"/>
<feature type="compositionally biased region" description="Basic and acidic residues" evidence="1">
    <location>
        <begin position="87"/>
        <end position="97"/>
    </location>
</feature>
<feature type="region of interest" description="Disordered" evidence="1">
    <location>
        <begin position="1"/>
        <end position="134"/>
    </location>
</feature>
<feature type="compositionally biased region" description="Basic residues" evidence="1">
    <location>
        <begin position="125"/>
        <end position="134"/>
    </location>
</feature>
<name>A0A7J6PJW8_PEROL</name>
<comment type="caution">
    <text evidence="2">The sequence shown here is derived from an EMBL/GenBank/DDBJ whole genome shotgun (WGS) entry which is preliminary data.</text>
</comment>
<proteinExistence type="predicted"/>
<reference evidence="2 3" key="1">
    <citation type="submission" date="2020-04" db="EMBL/GenBank/DDBJ databases">
        <title>Perkinsus olseni comparative genomics.</title>
        <authorList>
            <person name="Bogema D.R."/>
        </authorList>
    </citation>
    <scope>NUCLEOTIDE SEQUENCE [LARGE SCALE GENOMIC DNA]</scope>
    <source>
        <strain evidence="2">ATCC PRA-205</strain>
    </source>
</reference>